<dbReference type="Pfam" id="PF13715">
    <property type="entry name" value="CarbopepD_reg_2"/>
    <property type="match status" value="1"/>
</dbReference>
<dbReference type="PANTHER" id="PTHR10579">
    <property type="entry name" value="CALCIUM-ACTIVATED CHLORIDE CHANNEL REGULATOR"/>
    <property type="match status" value="1"/>
</dbReference>
<dbReference type="PROSITE" id="PS50234">
    <property type="entry name" value="VWFA"/>
    <property type="match status" value="1"/>
</dbReference>
<dbReference type="Pfam" id="PF12034">
    <property type="entry name" value="YfbK_C"/>
    <property type="match status" value="1"/>
</dbReference>
<dbReference type="CDD" id="cd01465">
    <property type="entry name" value="vWA_subgroup"/>
    <property type="match status" value="1"/>
</dbReference>
<dbReference type="InterPro" id="IPR022156">
    <property type="entry name" value="Uncharacterised_YfbK_N"/>
</dbReference>
<sequence length="588" mass="64341">MQKFLVLLLFVSSLLPASAQTIWVTGAVEDSITHNPLPGVAICVAGDTAKTVTNNYGLFKIAIPPGSTHLQFRHPRYSAKTVPVENANRILVSLVPAAEQMDDIMLAKARSRAKFTQGANPNYGNVGMGIRTFYNETYGAIYENRFANTKVRASSTFAIDVDRAAYSNIRRFIHLKEKIPPDAVRIEEMVNYFHYSYPLPAPGNTLAYYSQYADCPWEPGHTLLQIAVRGSKPDMDSLPPCNLVFLIDRSGSMGTANKLPLLQAAFRILVNSLRAQDKVAIVAYAGTPGVILPCTSGSEKEKILNAIDILSASGTTAGEAAIKMAYQIAVENYIPNGNNRVIMATDGDFNVGQSSDKEMEELITEKKESGVMLTCLGFGMGNYKESKLESLSSKGNGNFAYIDNLEEANKIFAREFGSTLFTIAKDVQTQVWFNPDKVKAYRLIGYENKILKADTAEGERMVGGIVGAGHCAVALYEIIPQDPATGTDSLLAHMKISWRAPNEDTTVYVLPGEIPAHKTTFKEASNDFRFAASVALMGMILRKSEYKGTGDCNMVMQIARKALGEDSGGYRSEFLKMVKTLKGMKVDK</sequence>
<dbReference type="InterPro" id="IPR002035">
    <property type="entry name" value="VWF_A"/>
</dbReference>
<dbReference type="PANTHER" id="PTHR10579:SF43">
    <property type="entry name" value="ZINC FINGER (C3HC4-TYPE RING FINGER) FAMILY PROTEIN"/>
    <property type="match status" value="1"/>
</dbReference>
<dbReference type="InterPro" id="IPR021908">
    <property type="entry name" value="YfbK_C"/>
</dbReference>
<proteinExistence type="predicted"/>
<gene>
    <name evidence="3" type="ORF">ABR189_28000</name>
</gene>
<dbReference type="Gene3D" id="2.60.40.1120">
    <property type="entry name" value="Carboxypeptidase-like, regulatory domain"/>
    <property type="match status" value="1"/>
</dbReference>
<feature type="domain" description="VWFA" evidence="2">
    <location>
        <begin position="242"/>
        <end position="420"/>
    </location>
</feature>
<feature type="signal peptide" evidence="1">
    <location>
        <begin position="1"/>
        <end position="19"/>
    </location>
</feature>
<dbReference type="SMART" id="SM00327">
    <property type="entry name" value="VWA"/>
    <property type="match status" value="1"/>
</dbReference>
<evidence type="ECO:0000259" key="2">
    <source>
        <dbReference type="PROSITE" id="PS50234"/>
    </source>
</evidence>
<evidence type="ECO:0000313" key="4">
    <source>
        <dbReference type="Proteomes" id="UP001549749"/>
    </source>
</evidence>
<organism evidence="3 4">
    <name type="scientific">Chitinophaga defluvii</name>
    <dbReference type="NCBI Taxonomy" id="3163343"/>
    <lineage>
        <taxon>Bacteria</taxon>
        <taxon>Pseudomonadati</taxon>
        <taxon>Bacteroidota</taxon>
        <taxon>Chitinophagia</taxon>
        <taxon>Chitinophagales</taxon>
        <taxon>Chitinophagaceae</taxon>
        <taxon>Chitinophaga</taxon>
    </lineage>
</organism>
<dbReference type="SUPFAM" id="SSF49464">
    <property type="entry name" value="Carboxypeptidase regulatory domain-like"/>
    <property type="match status" value="1"/>
</dbReference>
<feature type="chain" id="PRO_5047537069" evidence="1">
    <location>
        <begin position="20"/>
        <end position="588"/>
    </location>
</feature>
<keyword evidence="1" id="KW-0732">Signal</keyword>
<dbReference type="RefSeq" id="WP_354663830.1">
    <property type="nucleotide sequence ID" value="NZ_JBEXAC010000003.1"/>
</dbReference>
<dbReference type="InterPro" id="IPR051266">
    <property type="entry name" value="CLCR"/>
</dbReference>
<keyword evidence="4" id="KW-1185">Reference proteome</keyword>
<dbReference type="Proteomes" id="UP001549749">
    <property type="component" value="Unassembled WGS sequence"/>
</dbReference>
<dbReference type="InterPro" id="IPR036465">
    <property type="entry name" value="vWFA_dom_sf"/>
</dbReference>
<name>A0ABV2TE14_9BACT</name>
<accession>A0ABV2TE14</accession>
<dbReference type="InterPro" id="IPR008969">
    <property type="entry name" value="CarboxyPept-like_regulatory"/>
</dbReference>
<evidence type="ECO:0000313" key="3">
    <source>
        <dbReference type="EMBL" id="MET7001258.1"/>
    </source>
</evidence>
<dbReference type="Pfam" id="PF12450">
    <property type="entry name" value="vWF_A"/>
    <property type="match status" value="1"/>
</dbReference>
<evidence type="ECO:0000256" key="1">
    <source>
        <dbReference type="SAM" id="SignalP"/>
    </source>
</evidence>
<dbReference type="EMBL" id="JBEXAC010000003">
    <property type="protein sequence ID" value="MET7001258.1"/>
    <property type="molecule type" value="Genomic_DNA"/>
</dbReference>
<dbReference type="Pfam" id="PF00092">
    <property type="entry name" value="VWA"/>
    <property type="match status" value="1"/>
</dbReference>
<dbReference type="Gene3D" id="3.40.50.410">
    <property type="entry name" value="von Willebrand factor, type A domain"/>
    <property type="match status" value="1"/>
</dbReference>
<comment type="caution">
    <text evidence="3">The sequence shown here is derived from an EMBL/GenBank/DDBJ whole genome shotgun (WGS) entry which is preliminary data.</text>
</comment>
<dbReference type="SUPFAM" id="SSF53300">
    <property type="entry name" value="vWA-like"/>
    <property type="match status" value="1"/>
</dbReference>
<reference evidence="3 4" key="1">
    <citation type="submission" date="2024-06" db="EMBL/GenBank/DDBJ databases">
        <title>Chitinophaga defluvii sp. nov., isolated from municipal sewage.</title>
        <authorList>
            <person name="Zhang L."/>
        </authorList>
    </citation>
    <scope>NUCLEOTIDE SEQUENCE [LARGE SCALE GENOMIC DNA]</scope>
    <source>
        <strain evidence="3 4">H8</strain>
    </source>
</reference>
<protein>
    <submittedName>
        <fullName evidence="3">von Willebrand factor type A domain-containing protein</fullName>
    </submittedName>
</protein>